<protein>
    <submittedName>
        <fullName evidence="1">Uncharacterized protein</fullName>
    </submittedName>
</protein>
<comment type="caution">
    <text evidence="1">The sequence shown here is derived from an EMBL/GenBank/DDBJ whole genome shotgun (WGS) entry which is preliminary data.</text>
</comment>
<reference evidence="1" key="1">
    <citation type="submission" date="2014-01" db="EMBL/GenBank/DDBJ databases">
        <authorList>
            <person name="Brown-Elliot B."/>
            <person name="Wallace R."/>
            <person name="Lenaerts A."/>
            <person name="Ordway D."/>
            <person name="DeGroote M.A."/>
            <person name="Parker T."/>
            <person name="Sizemore C."/>
            <person name="Tallon L.J."/>
            <person name="Sadzewicz L.K."/>
            <person name="Sengamalay N."/>
            <person name="Fraser C.M."/>
            <person name="Hine E."/>
            <person name="Shefchek K.A."/>
            <person name="Das S.P."/>
            <person name="Tettelin H."/>
        </authorList>
    </citation>
    <scope>NUCLEOTIDE SEQUENCE [LARGE SCALE GENOMIC DNA]</scope>
    <source>
        <strain evidence="1">4042</strain>
    </source>
</reference>
<gene>
    <name evidence="1" type="ORF">I553_5870</name>
</gene>
<dbReference type="AlphaFoldDB" id="X7ZVF4"/>
<dbReference type="EMBL" id="JAOB01000069">
    <property type="protein sequence ID" value="EUA23219.1"/>
    <property type="molecule type" value="Genomic_DNA"/>
</dbReference>
<accession>X7ZVF4</accession>
<evidence type="ECO:0000313" key="1">
    <source>
        <dbReference type="EMBL" id="EUA23219.1"/>
    </source>
</evidence>
<dbReference type="PATRIC" id="fig|1299334.3.peg.7804"/>
<organism evidence="1">
    <name type="scientific">Mycobacterium xenopi 4042</name>
    <dbReference type="NCBI Taxonomy" id="1299334"/>
    <lineage>
        <taxon>Bacteria</taxon>
        <taxon>Bacillati</taxon>
        <taxon>Actinomycetota</taxon>
        <taxon>Actinomycetes</taxon>
        <taxon>Mycobacteriales</taxon>
        <taxon>Mycobacteriaceae</taxon>
        <taxon>Mycobacterium</taxon>
    </lineage>
</organism>
<name>X7ZVF4_MYCXE</name>
<proteinExistence type="predicted"/>
<sequence length="39" mass="3966">MSSGWLPLPHFGDCTHDGQPVGHSHASIAAAVALSQVLA</sequence>